<dbReference type="GeneID" id="14912681"/>
<dbReference type="KEGG" id="acan:ACA1_033660"/>
<dbReference type="GO" id="GO:0009166">
    <property type="term" value="P:nucleotide catabolic process"/>
    <property type="evidence" value="ECO:0007669"/>
    <property type="project" value="InterPro"/>
</dbReference>
<keyword evidence="6" id="KW-1185">Reference proteome</keyword>
<feature type="domain" description="5'-Nucleotidase C-terminal" evidence="4">
    <location>
        <begin position="84"/>
        <end position="147"/>
    </location>
</feature>
<name>L8GHJ5_ACACF</name>
<accession>L8GHJ5</accession>
<dbReference type="STRING" id="1257118.L8GHJ5"/>
<dbReference type="InterPro" id="IPR036907">
    <property type="entry name" value="5'-Nucleotdase_C_sf"/>
</dbReference>
<sequence length="299" mass="33054">MEVNAMNETVRTRESNLGSFVADIIRSETGADVVLYNGGTLRSDSTYGPGELTLKHLVSILPFPTPSSSSKSPANNSRPRSNSVSKVPVQEGRFAQISGMRYVYTRSQPAGQRVLHVEVKGKLLQADKKYTLATKAYIADGHDGFESLPGGKVIVDEENARLLSAMVRCYLTKLNALQGIRKVRVDEIVKNAFKKVRFVPKNRNQPSPLAVIAPQVDGRIQEYEGPLPYTPPALATAARPAGAVEAALEEEFREATREALLQEIARLRRENRELHDHLLQFMDGAHSDDDHPAHHHSEN</sequence>
<feature type="domain" description="5'-Nucleotidase C-terminal" evidence="4">
    <location>
        <begin position="6"/>
        <end position="65"/>
    </location>
</feature>
<dbReference type="Pfam" id="PF02872">
    <property type="entry name" value="5_nucleotid_C"/>
    <property type="match status" value="2"/>
</dbReference>
<dbReference type="SUPFAM" id="SSF55816">
    <property type="entry name" value="5'-nucleotidase (syn. UDP-sugar hydrolase), C-terminal domain"/>
    <property type="match status" value="1"/>
</dbReference>
<dbReference type="Gene3D" id="3.90.780.10">
    <property type="entry name" value="5'-Nucleotidase, C-terminal domain"/>
    <property type="match status" value="1"/>
</dbReference>
<evidence type="ECO:0000313" key="5">
    <source>
        <dbReference type="EMBL" id="ELR12218.1"/>
    </source>
</evidence>
<dbReference type="InterPro" id="IPR006179">
    <property type="entry name" value="5_nucleotidase/apyrase"/>
</dbReference>
<evidence type="ECO:0000256" key="1">
    <source>
        <dbReference type="ARBA" id="ARBA00006654"/>
    </source>
</evidence>
<reference evidence="5 6" key="1">
    <citation type="journal article" date="2013" name="Genome Biol.">
        <title>Genome of Acanthamoeba castellanii highlights extensive lateral gene transfer and early evolution of tyrosine kinase signaling.</title>
        <authorList>
            <person name="Clarke M."/>
            <person name="Lohan A.J."/>
            <person name="Liu B."/>
            <person name="Lagkouvardos I."/>
            <person name="Roy S."/>
            <person name="Zafar N."/>
            <person name="Bertelli C."/>
            <person name="Schilde C."/>
            <person name="Kianianmomeni A."/>
            <person name="Burglin T.R."/>
            <person name="Frech C."/>
            <person name="Turcotte B."/>
            <person name="Kopec K.O."/>
            <person name="Synnott J.M."/>
            <person name="Choo C."/>
            <person name="Paponov I."/>
            <person name="Finkler A."/>
            <person name="Soon Heng Tan C."/>
            <person name="Hutchins A.P."/>
            <person name="Weinmeier T."/>
            <person name="Rattei T."/>
            <person name="Chu J.S."/>
            <person name="Gimenez G."/>
            <person name="Irimia M."/>
            <person name="Rigden D.J."/>
            <person name="Fitzpatrick D.A."/>
            <person name="Lorenzo-Morales J."/>
            <person name="Bateman A."/>
            <person name="Chiu C.H."/>
            <person name="Tang P."/>
            <person name="Hegemann P."/>
            <person name="Fromm H."/>
            <person name="Raoult D."/>
            <person name="Greub G."/>
            <person name="Miranda-Saavedra D."/>
            <person name="Chen N."/>
            <person name="Nash P."/>
            <person name="Ginger M.L."/>
            <person name="Horn M."/>
            <person name="Schaap P."/>
            <person name="Caler L."/>
            <person name="Loftus B."/>
        </authorList>
    </citation>
    <scope>NUCLEOTIDE SEQUENCE [LARGE SCALE GENOMIC DNA]</scope>
    <source>
        <strain evidence="5 6">Neff</strain>
    </source>
</reference>
<dbReference type="RefSeq" id="XP_004334231.1">
    <property type="nucleotide sequence ID" value="XM_004334183.1"/>
</dbReference>
<dbReference type="PANTHER" id="PTHR11575:SF48">
    <property type="entry name" value="5'-NUCLEOTIDASE"/>
    <property type="match status" value="1"/>
</dbReference>
<dbReference type="PANTHER" id="PTHR11575">
    <property type="entry name" value="5'-NUCLEOTIDASE-RELATED"/>
    <property type="match status" value="1"/>
</dbReference>
<feature type="region of interest" description="Disordered" evidence="3">
    <location>
        <begin position="65"/>
        <end position="88"/>
    </location>
</feature>
<keyword evidence="2" id="KW-0175">Coiled coil</keyword>
<dbReference type="VEuPathDB" id="AmoebaDB:ACA1_033660"/>
<evidence type="ECO:0000313" key="6">
    <source>
        <dbReference type="Proteomes" id="UP000011083"/>
    </source>
</evidence>
<dbReference type="OrthoDB" id="10252235at2759"/>
<dbReference type="AlphaFoldDB" id="L8GHJ5"/>
<organism evidence="5 6">
    <name type="scientific">Acanthamoeba castellanii (strain ATCC 30010 / Neff)</name>
    <dbReference type="NCBI Taxonomy" id="1257118"/>
    <lineage>
        <taxon>Eukaryota</taxon>
        <taxon>Amoebozoa</taxon>
        <taxon>Discosea</taxon>
        <taxon>Longamoebia</taxon>
        <taxon>Centramoebida</taxon>
        <taxon>Acanthamoebidae</taxon>
        <taxon>Acanthamoeba</taxon>
    </lineage>
</organism>
<gene>
    <name evidence="5" type="ORF">ACA1_033660</name>
</gene>
<dbReference type="EMBL" id="KB008125">
    <property type="protein sequence ID" value="ELR12218.1"/>
    <property type="molecule type" value="Genomic_DNA"/>
</dbReference>
<feature type="compositionally biased region" description="Low complexity" evidence="3">
    <location>
        <begin position="66"/>
        <end position="88"/>
    </location>
</feature>
<evidence type="ECO:0000259" key="4">
    <source>
        <dbReference type="Pfam" id="PF02872"/>
    </source>
</evidence>
<evidence type="ECO:0000256" key="3">
    <source>
        <dbReference type="SAM" id="MobiDB-lite"/>
    </source>
</evidence>
<dbReference type="Proteomes" id="UP000011083">
    <property type="component" value="Unassembled WGS sequence"/>
</dbReference>
<comment type="similarity">
    <text evidence="1">Belongs to the 5'-nucleotidase family.</text>
</comment>
<evidence type="ECO:0000256" key="2">
    <source>
        <dbReference type="SAM" id="Coils"/>
    </source>
</evidence>
<dbReference type="GO" id="GO:0016787">
    <property type="term" value="F:hydrolase activity"/>
    <property type="evidence" value="ECO:0007669"/>
    <property type="project" value="InterPro"/>
</dbReference>
<dbReference type="InterPro" id="IPR008334">
    <property type="entry name" value="5'-Nucleotdase_C"/>
</dbReference>
<feature type="coiled-coil region" evidence="2">
    <location>
        <begin position="250"/>
        <end position="277"/>
    </location>
</feature>
<proteinExistence type="inferred from homology"/>
<protein>
    <submittedName>
        <fullName evidence="5">5'-nucleotidase, C-terminal domain containing protein</fullName>
    </submittedName>
</protein>